<protein>
    <submittedName>
        <fullName evidence="2">Uncharacterized protein</fullName>
    </submittedName>
</protein>
<keyword evidence="1" id="KW-0472">Membrane</keyword>
<evidence type="ECO:0000313" key="2">
    <source>
        <dbReference type="EMBL" id="BBH16136.1"/>
    </source>
</evidence>
<dbReference type="RefSeq" id="WP_125566333.1">
    <property type="nucleotide sequence ID" value="NZ_AP019307.1"/>
</dbReference>
<evidence type="ECO:0000313" key="3">
    <source>
        <dbReference type="Proteomes" id="UP000271573"/>
    </source>
</evidence>
<feature type="transmembrane region" description="Helical" evidence="1">
    <location>
        <begin position="85"/>
        <end position="106"/>
    </location>
</feature>
<keyword evidence="1" id="KW-0812">Transmembrane</keyword>
<reference evidence="2 3" key="1">
    <citation type="submission" date="2018-11" db="EMBL/GenBank/DDBJ databases">
        <title>Complete genome sequence of Nocardioides baekrokdamisoli strain KCTC 39748.</title>
        <authorList>
            <person name="Kang S.W."/>
            <person name="Lee K.C."/>
            <person name="Kim K.K."/>
            <person name="Kim J.S."/>
            <person name="Kim D.S."/>
            <person name="Ko S.H."/>
            <person name="Yang S.H."/>
            <person name="Shin Y.K."/>
            <person name="Lee J.S."/>
        </authorList>
    </citation>
    <scope>NUCLEOTIDE SEQUENCE [LARGE SCALE GENOMIC DNA]</scope>
    <source>
        <strain evidence="2 3">KCTC 39748</strain>
    </source>
</reference>
<evidence type="ECO:0000256" key="1">
    <source>
        <dbReference type="SAM" id="Phobius"/>
    </source>
</evidence>
<dbReference type="OrthoDB" id="3828130at2"/>
<dbReference type="Proteomes" id="UP000271573">
    <property type="component" value="Chromosome"/>
</dbReference>
<gene>
    <name evidence="2" type="ORF">Back2_04230</name>
</gene>
<sequence length="123" mass="12892">MDADLAPPELRDFVPAVGAVVTLVGAGVAFVMALGAILVAANADATNGFVDFVYNFSGSMSLGMFKRIDGLVTFSGGAAATRDGLFNWGLGALVWLSIGYGLGWAIRRYGPSLIDDLPHTRHM</sequence>
<organism evidence="2 3">
    <name type="scientific">Nocardioides baekrokdamisoli</name>
    <dbReference type="NCBI Taxonomy" id="1804624"/>
    <lineage>
        <taxon>Bacteria</taxon>
        <taxon>Bacillati</taxon>
        <taxon>Actinomycetota</taxon>
        <taxon>Actinomycetes</taxon>
        <taxon>Propionibacteriales</taxon>
        <taxon>Nocardioidaceae</taxon>
        <taxon>Nocardioides</taxon>
    </lineage>
</organism>
<dbReference type="KEGG" id="nbe:Back2_04230"/>
<keyword evidence="3" id="KW-1185">Reference proteome</keyword>
<accession>A0A3G9ICR2</accession>
<feature type="transmembrane region" description="Helical" evidence="1">
    <location>
        <begin position="16"/>
        <end position="41"/>
    </location>
</feature>
<keyword evidence="1" id="KW-1133">Transmembrane helix</keyword>
<dbReference type="AlphaFoldDB" id="A0A3G9ICR2"/>
<name>A0A3G9ICR2_9ACTN</name>
<proteinExistence type="predicted"/>
<dbReference type="EMBL" id="AP019307">
    <property type="protein sequence ID" value="BBH16136.1"/>
    <property type="molecule type" value="Genomic_DNA"/>
</dbReference>